<keyword evidence="4" id="KW-0653">Protein transport</keyword>
<evidence type="ECO:0000256" key="1">
    <source>
        <dbReference type="ARBA" id="ARBA00004567"/>
    </source>
</evidence>
<dbReference type="GO" id="GO:0005643">
    <property type="term" value="C:nuclear pore"/>
    <property type="evidence" value="ECO:0007669"/>
    <property type="project" value="UniProtKB-SubCell"/>
</dbReference>
<organism evidence="9 10">
    <name type="scientific">Drechslerella dactyloides</name>
    <name type="common">Nematode-trapping fungus</name>
    <name type="synonym">Arthrobotrys dactyloides</name>
    <dbReference type="NCBI Taxonomy" id="74499"/>
    <lineage>
        <taxon>Eukaryota</taxon>
        <taxon>Fungi</taxon>
        <taxon>Dikarya</taxon>
        <taxon>Ascomycota</taxon>
        <taxon>Pezizomycotina</taxon>
        <taxon>Orbiliomycetes</taxon>
        <taxon>Orbiliales</taxon>
        <taxon>Orbiliaceae</taxon>
        <taxon>Drechslerella</taxon>
    </lineage>
</organism>
<keyword evidence="6" id="KW-0906">Nuclear pore complex</keyword>
<feature type="region of interest" description="Disordered" evidence="8">
    <location>
        <begin position="228"/>
        <end position="292"/>
    </location>
</feature>
<dbReference type="EMBL" id="JAQGDS010000007">
    <property type="protein sequence ID" value="KAJ6259365.1"/>
    <property type="molecule type" value="Genomic_DNA"/>
</dbReference>
<accession>A0AAD6IXH5</accession>
<comment type="subcellular location">
    <subcellularLocation>
        <location evidence="1">Nucleus</location>
        <location evidence="1">Nuclear pore complex</location>
    </subcellularLocation>
</comment>
<dbReference type="AlphaFoldDB" id="A0AAD6IXH5"/>
<evidence type="ECO:0000256" key="3">
    <source>
        <dbReference type="ARBA" id="ARBA00022816"/>
    </source>
</evidence>
<evidence type="ECO:0000313" key="10">
    <source>
        <dbReference type="Proteomes" id="UP001221413"/>
    </source>
</evidence>
<dbReference type="GO" id="GO:0017056">
    <property type="term" value="F:structural constituent of nuclear pore"/>
    <property type="evidence" value="ECO:0007669"/>
    <property type="project" value="InterPro"/>
</dbReference>
<gene>
    <name evidence="9" type="ORF">Dda_6265</name>
</gene>
<keyword evidence="7" id="KW-0539">Nucleus</keyword>
<feature type="compositionally biased region" description="Polar residues" evidence="8">
    <location>
        <begin position="260"/>
        <end position="283"/>
    </location>
</feature>
<evidence type="ECO:0000256" key="6">
    <source>
        <dbReference type="ARBA" id="ARBA00023132"/>
    </source>
</evidence>
<name>A0AAD6IXH5_DREDA</name>
<keyword evidence="2" id="KW-0813">Transport</keyword>
<dbReference type="GO" id="GO:0051028">
    <property type="term" value="P:mRNA transport"/>
    <property type="evidence" value="ECO:0007669"/>
    <property type="project" value="UniProtKB-KW"/>
</dbReference>
<keyword evidence="3" id="KW-0509">mRNA transport</keyword>
<dbReference type="GO" id="GO:0008139">
    <property type="term" value="F:nuclear localization sequence binding"/>
    <property type="evidence" value="ECO:0007669"/>
    <property type="project" value="InterPro"/>
</dbReference>
<evidence type="ECO:0000256" key="8">
    <source>
        <dbReference type="SAM" id="MobiDB-lite"/>
    </source>
</evidence>
<evidence type="ECO:0000256" key="7">
    <source>
        <dbReference type="ARBA" id="ARBA00023242"/>
    </source>
</evidence>
<dbReference type="Proteomes" id="UP001221413">
    <property type="component" value="Unassembled WGS sequence"/>
</dbReference>
<protein>
    <submittedName>
        <fullName evidence="9">Uncharacterized protein</fullName>
    </submittedName>
</protein>
<evidence type="ECO:0000256" key="4">
    <source>
        <dbReference type="ARBA" id="ARBA00022927"/>
    </source>
</evidence>
<proteinExistence type="predicted"/>
<keyword evidence="10" id="KW-1185">Reference proteome</keyword>
<evidence type="ECO:0000256" key="2">
    <source>
        <dbReference type="ARBA" id="ARBA00022448"/>
    </source>
</evidence>
<keyword evidence="5" id="KW-0811">Translocation</keyword>
<dbReference type="GO" id="GO:0015031">
    <property type="term" value="P:protein transport"/>
    <property type="evidence" value="ECO:0007669"/>
    <property type="project" value="UniProtKB-KW"/>
</dbReference>
<dbReference type="InterPro" id="IPR025574">
    <property type="entry name" value="Nucleoporin_FG_rpt"/>
</dbReference>
<dbReference type="Pfam" id="PF13634">
    <property type="entry name" value="Nucleoporin_FG"/>
    <property type="match status" value="1"/>
</dbReference>
<sequence length="501" mass="50120">MLPPLSPFAFLESRRAPYPTLPIESSLTPRYSGAMSLFSRVSNTPSAINTTAANTFGQGSGAVTGGLAGTTASSLFGQSTNQAPASAGGLGQAGSTAPAGGLFGASTTTPAPSGGLFGATATAATNAPAAGGLFGGAATTSAPAATGLFGSTAAAPAAAGGLFGSSTATPASAPGGTSLFGAAATSAPAAASLFGSTATAQPAAASGGGGLFGAPAATPAQPVAGGGSFGGSAATGPGGGLFGGQQAQRPAATSLFGQPAAQSTAGGLFGSSTSQQPQSSMLGQPQAQQQPQAVDMNFSNMRGTTRYEELNGDVRSLLDYLDGYIQKSIGISNEISARSVDHKEAMESVDRDVEHISRKLGFTTTFLNNDGHSIGQLHNASAQLVNTASLSTRTIDILRIPISQRSHYLSSHHTSNPEYSLIPYFEEKTGELEGKTENFLSAIGEVEKTLEAVERDIGQVNLSAESKVKEVIKAERMVFSGMLAVASKVASVNEDLKTLGR</sequence>
<evidence type="ECO:0000256" key="5">
    <source>
        <dbReference type="ARBA" id="ARBA00023010"/>
    </source>
</evidence>
<dbReference type="PANTHER" id="PTHR13437">
    <property type="entry name" value="NUCLEOPORIN P58/P45 NUCLEOPORIN-LIKE PROTEIN 1"/>
    <property type="match status" value="1"/>
</dbReference>
<evidence type="ECO:0000313" key="9">
    <source>
        <dbReference type="EMBL" id="KAJ6259365.1"/>
    </source>
</evidence>
<dbReference type="PANTHER" id="PTHR13437:SF2">
    <property type="entry name" value="NUCLEOPORIN P58_P45"/>
    <property type="match status" value="1"/>
</dbReference>
<reference evidence="9" key="1">
    <citation type="submission" date="2023-01" db="EMBL/GenBank/DDBJ databases">
        <title>The chitinases involved in constricting ring structure development in the nematode-trapping fungus Drechslerella dactyloides.</title>
        <authorList>
            <person name="Wang R."/>
            <person name="Zhang L."/>
            <person name="Tang P."/>
            <person name="Li S."/>
            <person name="Liang L."/>
        </authorList>
    </citation>
    <scope>NUCLEOTIDE SEQUENCE</scope>
    <source>
        <strain evidence="9">YMF1.00031</strain>
    </source>
</reference>
<comment type="caution">
    <text evidence="9">The sequence shown here is derived from an EMBL/GenBank/DDBJ whole genome shotgun (WGS) entry which is preliminary data.</text>
</comment>
<dbReference type="InterPro" id="IPR024882">
    <property type="entry name" value="NUP58/p45/49"/>
</dbReference>